<name>A0A1T1AVA2_RHOFE</name>
<organism evidence="2 3">
    <name type="scientific">Rhodoferax fermentans</name>
    <dbReference type="NCBI Taxonomy" id="28066"/>
    <lineage>
        <taxon>Bacteria</taxon>
        <taxon>Pseudomonadati</taxon>
        <taxon>Pseudomonadota</taxon>
        <taxon>Betaproteobacteria</taxon>
        <taxon>Burkholderiales</taxon>
        <taxon>Comamonadaceae</taxon>
        <taxon>Rhodoferax</taxon>
    </lineage>
</organism>
<feature type="transmembrane region" description="Helical" evidence="1">
    <location>
        <begin position="17"/>
        <end position="37"/>
    </location>
</feature>
<keyword evidence="1" id="KW-0812">Transmembrane</keyword>
<keyword evidence="1" id="KW-1133">Transmembrane helix</keyword>
<evidence type="ECO:0000313" key="2">
    <source>
        <dbReference type="EMBL" id="OOV08044.1"/>
    </source>
</evidence>
<sequence length="137" mass="15131">MVPGTDKQPLWTRPLRVAQLVAAAGVLSHLALLLRDFHPGGKIVFALFFVTWVALPWVLIWGCARLVRGRAVATWWVLGLAALYLVLGTWAYVDTLYIHPDPQGALIFLFVPMLGVLAALMLMAGLWLGRPRPPAPR</sequence>
<dbReference type="AlphaFoldDB" id="A0A1T1AVA2"/>
<feature type="transmembrane region" description="Helical" evidence="1">
    <location>
        <begin position="75"/>
        <end position="93"/>
    </location>
</feature>
<evidence type="ECO:0000256" key="1">
    <source>
        <dbReference type="SAM" id="Phobius"/>
    </source>
</evidence>
<dbReference type="EMBL" id="MTJN01000002">
    <property type="protein sequence ID" value="OOV08044.1"/>
    <property type="molecule type" value="Genomic_DNA"/>
</dbReference>
<evidence type="ECO:0000313" key="3">
    <source>
        <dbReference type="Proteomes" id="UP000190750"/>
    </source>
</evidence>
<dbReference type="Proteomes" id="UP000190750">
    <property type="component" value="Unassembled WGS sequence"/>
</dbReference>
<comment type="caution">
    <text evidence="2">The sequence shown here is derived from an EMBL/GenBank/DDBJ whole genome shotgun (WGS) entry which is preliminary data.</text>
</comment>
<dbReference type="RefSeq" id="WP_078365910.1">
    <property type="nucleotide sequence ID" value="NZ_MTJN01000002.1"/>
</dbReference>
<keyword evidence="1" id="KW-0472">Membrane</keyword>
<gene>
    <name evidence="2" type="ORF">RF819_16125</name>
</gene>
<accession>A0A1T1AVA2</accession>
<keyword evidence="3" id="KW-1185">Reference proteome</keyword>
<proteinExistence type="predicted"/>
<protein>
    <recommendedName>
        <fullName evidence="4">Transmembrane protein</fullName>
    </recommendedName>
</protein>
<feature type="transmembrane region" description="Helical" evidence="1">
    <location>
        <begin position="43"/>
        <end position="63"/>
    </location>
</feature>
<reference evidence="2 3" key="1">
    <citation type="submission" date="2017-01" db="EMBL/GenBank/DDBJ databases">
        <title>Genome sequencing of Rhodoferax fermentans JCM 7819.</title>
        <authorList>
            <person name="Kim Y.J."/>
            <person name="Farh M.E.-A."/>
            <person name="Yang D.-C."/>
        </authorList>
    </citation>
    <scope>NUCLEOTIDE SEQUENCE [LARGE SCALE GENOMIC DNA]</scope>
    <source>
        <strain evidence="2 3">JCM 7819</strain>
    </source>
</reference>
<evidence type="ECO:0008006" key="4">
    <source>
        <dbReference type="Google" id="ProtNLM"/>
    </source>
</evidence>
<dbReference type="STRING" id="28066.RF819_16125"/>
<feature type="transmembrane region" description="Helical" evidence="1">
    <location>
        <begin position="105"/>
        <end position="128"/>
    </location>
</feature>